<evidence type="ECO:0000313" key="3">
    <source>
        <dbReference type="Proteomes" id="UP000218785"/>
    </source>
</evidence>
<accession>A0A1Z4NAY8</accession>
<dbReference type="KEGG" id="ttq:NIES37_69100"/>
<keyword evidence="1" id="KW-0812">Transmembrane</keyword>
<name>A0A1Z4NAY8_9CYAN</name>
<geneLocation type="plasmid" evidence="3">
    <name>Plasmid1 dna</name>
</geneLocation>
<dbReference type="RefSeq" id="WP_321206563.1">
    <property type="nucleotide sequence ID" value="NZ_CAWNJS010000002.1"/>
</dbReference>
<dbReference type="EMBL" id="AP018249">
    <property type="protein sequence ID" value="BAZ02897.1"/>
    <property type="molecule type" value="Genomic_DNA"/>
</dbReference>
<protein>
    <submittedName>
        <fullName evidence="2">Uncharacterized protein</fullName>
    </submittedName>
</protein>
<keyword evidence="3" id="KW-1185">Reference proteome</keyword>
<evidence type="ECO:0000313" key="2">
    <source>
        <dbReference type="EMBL" id="BAZ02897.1"/>
    </source>
</evidence>
<sequence>MQILSPDSHLFGGESVALAFVITEFYGNLSRNTDKAGALRQAMLETMNKVSKSSRLGWFYFGWFVVVGVWLCVPAKLG</sequence>
<reference evidence="2 3" key="1">
    <citation type="submission" date="2017-06" db="EMBL/GenBank/DDBJ databases">
        <title>Genome sequencing of cyanobaciteial culture collection at National Institute for Environmental Studies (NIES).</title>
        <authorList>
            <person name="Hirose Y."/>
            <person name="Shimura Y."/>
            <person name="Fujisawa T."/>
            <person name="Nakamura Y."/>
            <person name="Kawachi M."/>
        </authorList>
    </citation>
    <scope>NUCLEOTIDE SEQUENCE [LARGE SCALE GENOMIC DNA]</scope>
    <source>
        <strain evidence="2 3">NIES-37</strain>
        <plasmid evidence="3">Plasmid1 dna</plasmid>
    </source>
</reference>
<feature type="transmembrane region" description="Helical" evidence="1">
    <location>
        <begin position="57"/>
        <end position="77"/>
    </location>
</feature>
<proteinExistence type="predicted"/>
<gene>
    <name evidence="2" type="ORF">NIES37_69100</name>
</gene>
<keyword evidence="2" id="KW-0614">Plasmid</keyword>
<keyword evidence="1" id="KW-0472">Membrane</keyword>
<keyword evidence="1" id="KW-1133">Transmembrane helix</keyword>
<evidence type="ECO:0000256" key="1">
    <source>
        <dbReference type="SAM" id="Phobius"/>
    </source>
</evidence>
<dbReference type="Proteomes" id="UP000218785">
    <property type="component" value="Plasmid plasmid1"/>
</dbReference>
<dbReference type="AlphaFoldDB" id="A0A1Z4NAY8"/>
<organism evidence="2 3">
    <name type="scientific">Tolypothrix tenuis PCC 7101</name>
    <dbReference type="NCBI Taxonomy" id="231146"/>
    <lineage>
        <taxon>Bacteria</taxon>
        <taxon>Bacillati</taxon>
        <taxon>Cyanobacteriota</taxon>
        <taxon>Cyanophyceae</taxon>
        <taxon>Nostocales</taxon>
        <taxon>Tolypothrichaceae</taxon>
        <taxon>Tolypothrix</taxon>
    </lineage>
</organism>